<reference evidence="2 3" key="1">
    <citation type="submission" date="2024-09" db="EMBL/GenBank/DDBJ databases">
        <authorList>
            <person name="Sun Q."/>
            <person name="Mori K."/>
        </authorList>
    </citation>
    <scope>NUCLEOTIDE SEQUENCE [LARGE SCALE GENOMIC DNA]</scope>
    <source>
        <strain evidence="2 3">CECT 7955</strain>
    </source>
</reference>
<keyword evidence="3" id="KW-1185">Reference proteome</keyword>
<dbReference type="RefSeq" id="WP_236454449.1">
    <property type="nucleotide sequence ID" value="NZ_CBCSGE010000007.1"/>
</dbReference>
<gene>
    <name evidence="2" type="ORF">ACFFVF_00255</name>
</gene>
<dbReference type="Proteomes" id="UP001589607">
    <property type="component" value="Unassembled WGS sequence"/>
</dbReference>
<evidence type="ECO:0000256" key="1">
    <source>
        <dbReference type="SAM" id="SignalP"/>
    </source>
</evidence>
<accession>A0ABV5GHT1</accession>
<comment type="caution">
    <text evidence="2">The sequence shown here is derived from an EMBL/GenBank/DDBJ whole genome shotgun (WGS) entry which is preliminary data.</text>
</comment>
<evidence type="ECO:0000313" key="3">
    <source>
        <dbReference type="Proteomes" id="UP001589607"/>
    </source>
</evidence>
<sequence>MKKRNLFLSILIMLISLIFNACNETKRQEIEKEERIIKKDFSKSMSFKYDDISEVIIYSFPDKEFIKQIDGYLRKDINFNTDVQLSNDFIKERIVLSENQKTELFNLIAKDSCNSDQLIADCYNPRHQIVFKDKKDNVIGDIEICFSCGNIENSKSIGEAKYYCLEDMRLFFWNVGIKYFINDDHSGIQTEEDQKEIERIYRTLPKKVNK</sequence>
<name>A0ABV5GHT1_9FLAO</name>
<keyword evidence="1" id="KW-0732">Signal</keyword>
<proteinExistence type="predicted"/>
<dbReference type="EMBL" id="JBHMEY010000001">
    <property type="protein sequence ID" value="MFB9094932.1"/>
    <property type="molecule type" value="Genomic_DNA"/>
</dbReference>
<evidence type="ECO:0008006" key="4">
    <source>
        <dbReference type="Google" id="ProtNLM"/>
    </source>
</evidence>
<evidence type="ECO:0000313" key="2">
    <source>
        <dbReference type="EMBL" id="MFB9094932.1"/>
    </source>
</evidence>
<feature type="chain" id="PRO_5047302030" description="Lipoprotein" evidence="1">
    <location>
        <begin position="22"/>
        <end position="210"/>
    </location>
</feature>
<organism evidence="2 3">
    <name type="scientific">Flavobacterium jumunjinense</name>
    <dbReference type="NCBI Taxonomy" id="998845"/>
    <lineage>
        <taxon>Bacteria</taxon>
        <taxon>Pseudomonadati</taxon>
        <taxon>Bacteroidota</taxon>
        <taxon>Flavobacteriia</taxon>
        <taxon>Flavobacteriales</taxon>
        <taxon>Flavobacteriaceae</taxon>
        <taxon>Flavobacterium</taxon>
    </lineage>
</organism>
<feature type="signal peptide" evidence="1">
    <location>
        <begin position="1"/>
        <end position="21"/>
    </location>
</feature>
<protein>
    <recommendedName>
        <fullName evidence="4">Lipoprotein</fullName>
    </recommendedName>
</protein>